<dbReference type="InterPro" id="IPR011051">
    <property type="entry name" value="RmlC_Cupin_sf"/>
</dbReference>
<comment type="catalytic activity">
    <reaction evidence="3">
        <text>a purine D-ribonucleoside + phosphate = a purine nucleobase + alpha-D-ribose 1-phosphate</text>
        <dbReference type="Rhea" id="RHEA:19805"/>
        <dbReference type="ChEBI" id="CHEBI:26386"/>
        <dbReference type="ChEBI" id="CHEBI:43474"/>
        <dbReference type="ChEBI" id="CHEBI:57720"/>
        <dbReference type="ChEBI" id="CHEBI:142355"/>
        <dbReference type="EC" id="2.4.2.1"/>
    </reaction>
</comment>
<dbReference type="PANTHER" id="PTHR36540">
    <property type="entry name" value="PYRIMIDINE/PURINE NUCLEOSIDE PHOSPHORYLASE"/>
    <property type="match status" value="1"/>
</dbReference>
<dbReference type="AlphaFoldDB" id="A0A559IWE8"/>
<comment type="catalytic activity">
    <reaction evidence="3">
        <text>xanthosine + phosphate = alpha-D-ribose 1-phosphate + xanthine</text>
        <dbReference type="Rhea" id="RHEA:27638"/>
        <dbReference type="ChEBI" id="CHEBI:17712"/>
        <dbReference type="ChEBI" id="CHEBI:18107"/>
        <dbReference type="ChEBI" id="CHEBI:43474"/>
        <dbReference type="ChEBI" id="CHEBI:57720"/>
        <dbReference type="EC" id="2.4.2.1"/>
    </reaction>
</comment>
<dbReference type="InterPro" id="IPR009664">
    <property type="entry name" value="Ppnp"/>
</dbReference>
<dbReference type="GO" id="GO:0005829">
    <property type="term" value="C:cytosol"/>
    <property type="evidence" value="ECO:0007669"/>
    <property type="project" value="TreeGrafter"/>
</dbReference>
<comment type="caution">
    <text evidence="4">The sequence shown here is derived from an EMBL/GenBank/DDBJ whole genome shotgun (WGS) entry which is preliminary data.</text>
</comment>
<proteinExistence type="inferred from homology"/>
<dbReference type="RefSeq" id="WP_144986947.1">
    <property type="nucleotide sequence ID" value="NZ_VNJK01000001.1"/>
</dbReference>
<organism evidence="4 5">
    <name type="scientific">Paenibacillus agilis</name>
    <dbReference type="NCBI Taxonomy" id="3020863"/>
    <lineage>
        <taxon>Bacteria</taxon>
        <taxon>Bacillati</taxon>
        <taxon>Bacillota</taxon>
        <taxon>Bacilli</taxon>
        <taxon>Bacillales</taxon>
        <taxon>Paenibacillaceae</taxon>
        <taxon>Paenibacillus</taxon>
    </lineage>
</organism>
<comment type="catalytic activity">
    <reaction evidence="3">
        <text>cytidine + phosphate = cytosine + alpha-D-ribose 1-phosphate</text>
        <dbReference type="Rhea" id="RHEA:52540"/>
        <dbReference type="ChEBI" id="CHEBI:16040"/>
        <dbReference type="ChEBI" id="CHEBI:17562"/>
        <dbReference type="ChEBI" id="CHEBI:43474"/>
        <dbReference type="ChEBI" id="CHEBI:57720"/>
        <dbReference type="EC" id="2.4.2.2"/>
    </reaction>
</comment>
<dbReference type="Proteomes" id="UP000318102">
    <property type="component" value="Unassembled WGS sequence"/>
</dbReference>
<dbReference type="EC" id="2.4.2.1" evidence="3"/>
<dbReference type="GO" id="GO:0047975">
    <property type="term" value="F:guanosine phosphorylase activity"/>
    <property type="evidence" value="ECO:0007669"/>
    <property type="project" value="RHEA"/>
</dbReference>
<comment type="catalytic activity">
    <reaction evidence="3">
        <text>uridine + phosphate = alpha-D-ribose 1-phosphate + uracil</text>
        <dbReference type="Rhea" id="RHEA:24388"/>
        <dbReference type="ChEBI" id="CHEBI:16704"/>
        <dbReference type="ChEBI" id="CHEBI:17568"/>
        <dbReference type="ChEBI" id="CHEBI:43474"/>
        <dbReference type="ChEBI" id="CHEBI:57720"/>
        <dbReference type="EC" id="2.4.2.2"/>
    </reaction>
</comment>
<keyword evidence="5" id="KW-1185">Reference proteome</keyword>
<comment type="catalytic activity">
    <reaction evidence="3">
        <text>thymidine + phosphate = 2-deoxy-alpha-D-ribose 1-phosphate + thymine</text>
        <dbReference type="Rhea" id="RHEA:16037"/>
        <dbReference type="ChEBI" id="CHEBI:17748"/>
        <dbReference type="ChEBI" id="CHEBI:17821"/>
        <dbReference type="ChEBI" id="CHEBI:43474"/>
        <dbReference type="ChEBI" id="CHEBI:57259"/>
        <dbReference type="EC" id="2.4.2.2"/>
    </reaction>
</comment>
<comment type="catalytic activity">
    <reaction evidence="3">
        <text>adenosine + phosphate = alpha-D-ribose 1-phosphate + adenine</text>
        <dbReference type="Rhea" id="RHEA:27642"/>
        <dbReference type="ChEBI" id="CHEBI:16335"/>
        <dbReference type="ChEBI" id="CHEBI:16708"/>
        <dbReference type="ChEBI" id="CHEBI:43474"/>
        <dbReference type="ChEBI" id="CHEBI:57720"/>
        <dbReference type="EC" id="2.4.2.1"/>
    </reaction>
</comment>
<dbReference type="EC" id="2.4.2.2" evidence="3"/>
<comment type="similarity">
    <text evidence="3">Belongs to the nucleoside phosphorylase PpnP family.</text>
</comment>
<dbReference type="InterPro" id="IPR014710">
    <property type="entry name" value="RmlC-like_jellyroll"/>
</dbReference>
<gene>
    <name evidence="3" type="primary">ppnP</name>
    <name evidence="4" type="ORF">FPZ44_02110</name>
</gene>
<accession>A0A559IWE8</accession>
<dbReference type="HAMAP" id="MF_01537">
    <property type="entry name" value="Nucleos_phosphorylase_PpnP"/>
    <property type="match status" value="1"/>
</dbReference>
<keyword evidence="2 3" id="KW-0808">Transferase</keyword>
<dbReference type="Pfam" id="PF06865">
    <property type="entry name" value="Ppnp"/>
    <property type="match status" value="1"/>
</dbReference>
<comment type="catalytic activity">
    <reaction evidence="3">
        <text>guanosine + phosphate = alpha-D-ribose 1-phosphate + guanine</text>
        <dbReference type="Rhea" id="RHEA:13233"/>
        <dbReference type="ChEBI" id="CHEBI:16235"/>
        <dbReference type="ChEBI" id="CHEBI:16750"/>
        <dbReference type="ChEBI" id="CHEBI:43474"/>
        <dbReference type="ChEBI" id="CHEBI:57720"/>
        <dbReference type="EC" id="2.4.2.1"/>
    </reaction>
</comment>
<dbReference type="CDD" id="cd20296">
    <property type="entry name" value="cupin_PpnP-like"/>
    <property type="match status" value="1"/>
</dbReference>
<dbReference type="GO" id="GO:0004731">
    <property type="term" value="F:purine-nucleoside phosphorylase activity"/>
    <property type="evidence" value="ECO:0007669"/>
    <property type="project" value="UniProtKB-UniRule"/>
</dbReference>
<dbReference type="SUPFAM" id="SSF51182">
    <property type="entry name" value="RmlC-like cupins"/>
    <property type="match status" value="1"/>
</dbReference>
<evidence type="ECO:0000256" key="2">
    <source>
        <dbReference type="ARBA" id="ARBA00022679"/>
    </source>
</evidence>
<reference evidence="4 5" key="1">
    <citation type="submission" date="2019-07" db="EMBL/GenBank/DDBJ databases">
        <authorList>
            <person name="Kim J."/>
        </authorList>
    </citation>
    <scope>NUCLEOTIDE SEQUENCE [LARGE SCALE GENOMIC DNA]</scope>
    <source>
        <strain evidence="4 5">N4</strain>
    </source>
</reference>
<dbReference type="GO" id="GO:0009032">
    <property type="term" value="F:thymidine phosphorylase activity"/>
    <property type="evidence" value="ECO:0007669"/>
    <property type="project" value="RHEA"/>
</dbReference>
<dbReference type="PANTHER" id="PTHR36540:SF1">
    <property type="entry name" value="PYRIMIDINE_PURINE NUCLEOSIDE PHOSPHORYLASE"/>
    <property type="match status" value="1"/>
</dbReference>
<protein>
    <recommendedName>
        <fullName evidence="3">Pyrimidine/purine nucleoside phosphorylase</fullName>
        <ecNumber evidence="3">2.4.2.1</ecNumber>
        <ecNumber evidence="3">2.4.2.2</ecNumber>
    </recommendedName>
    <alternativeName>
        <fullName evidence="3">Adenosine phosphorylase</fullName>
    </alternativeName>
    <alternativeName>
        <fullName evidence="3">Cytidine phosphorylase</fullName>
    </alternativeName>
    <alternativeName>
        <fullName evidence="3">Guanosine phosphorylase</fullName>
    </alternativeName>
    <alternativeName>
        <fullName evidence="3">Inosine phosphorylase</fullName>
    </alternativeName>
    <alternativeName>
        <fullName evidence="3">Thymidine phosphorylase</fullName>
    </alternativeName>
    <alternativeName>
        <fullName evidence="3">Uridine phosphorylase</fullName>
    </alternativeName>
    <alternativeName>
        <fullName evidence="3">Xanthosine phosphorylase</fullName>
    </alternativeName>
</protein>
<evidence type="ECO:0000256" key="1">
    <source>
        <dbReference type="ARBA" id="ARBA00022676"/>
    </source>
</evidence>
<sequence>MSNSTVAADRYQEVTVLKKANVYFEGKVTSRTILFADGTKKTLGIMMPGDYEFGTDVKELMEIQAGKLDVLLPDQTEWLSIEGEGEFYVPANASFKLRVHEVADYCCSYITE</sequence>
<dbReference type="GO" id="GO:0004850">
    <property type="term" value="F:uridine phosphorylase activity"/>
    <property type="evidence" value="ECO:0007669"/>
    <property type="project" value="RHEA"/>
</dbReference>
<keyword evidence="1 3" id="KW-0328">Glycosyltransferase</keyword>
<evidence type="ECO:0000313" key="5">
    <source>
        <dbReference type="Proteomes" id="UP000318102"/>
    </source>
</evidence>
<dbReference type="EMBL" id="VNJK01000001">
    <property type="protein sequence ID" value="TVX91954.1"/>
    <property type="molecule type" value="Genomic_DNA"/>
</dbReference>
<dbReference type="FunFam" id="2.60.120.10:FF:000016">
    <property type="entry name" value="Pyrimidine/purine nucleoside phosphorylase"/>
    <property type="match status" value="1"/>
</dbReference>
<dbReference type="OrthoDB" id="9793848at2"/>
<name>A0A559IWE8_9BACL</name>
<evidence type="ECO:0000256" key="3">
    <source>
        <dbReference type="HAMAP-Rule" id="MF_01537"/>
    </source>
</evidence>
<evidence type="ECO:0000313" key="4">
    <source>
        <dbReference type="EMBL" id="TVX91954.1"/>
    </source>
</evidence>
<dbReference type="Gene3D" id="2.60.120.10">
    <property type="entry name" value="Jelly Rolls"/>
    <property type="match status" value="1"/>
</dbReference>
<comment type="catalytic activity">
    <reaction evidence="3">
        <text>inosine + phosphate = alpha-D-ribose 1-phosphate + hypoxanthine</text>
        <dbReference type="Rhea" id="RHEA:27646"/>
        <dbReference type="ChEBI" id="CHEBI:17368"/>
        <dbReference type="ChEBI" id="CHEBI:17596"/>
        <dbReference type="ChEBI" id="CHEBI:43474"/>
        <dbReference type="ChEBI" id="CHEBI:57720"/>
        <dbReference type="EC" id="2.4.2.1"/>
    </reaction>
</comment>
<comment type="function">
    <text evidence="3">Catalyzes the phosphorolysis of diverse nucleosides, yielding D-ribose 1-phosphate and the respective free bases. Can use uridine, adenosine, guanosine, cytidine, thymidine, inosine and xanthosine as substrates. Also catalyzes the reverse reactions.</text>
</comment>